<dbReference type="OrthoDB" id="4174719at2"/>
<dbReference type="Proteomes" id="UP000274046">
    <property type="component" value="Unassembled WGS sequence"/>
</dbReference>
<reference evidence="2 3" key="1">
    <citation type="submission" date="2018-10" db="EMBL/GenBank/DDBJ databases">
        <title>Genome sequencing of Pedobacter jejuensis TNB23.</title>
        <authorList>
            <person name="Cho Y.-J."/>
            <person name="Cho A."/>
            <person name="Kim O.-S."/>
        </authorList>
    </citation>
    <scope>NUCLEOTIDE SEQUENCE [LARGE SCALE GENOMIC DNA]</scope>
    <source>
        <strain evidence="2 3">TNB23</strain>
    </source>
</reference>
<comment type="caution">
    <text evidence="2">The sequence shown here is derived from an EMBL/GenBank/DDBJ whole genome shotgun (WGS) entry which is preliminary data.</text>
</comment>
<keyword evidence="3" id="KW-1185">Reference proteome</keyword>
<protein>
    <submittedName>
        <fullName evidence="2">Uncharacterized protein</fullName>
    </submittedName>
</protein>
<proteinExistence type="predicted"/>
<dbReference type="RefSeq" id="WP_123206468.1">
    <property type="nucleotide sequence ID" value="NZ_RBEE01000026.1"/>
</dbReference>
<dbReference type="EMBL" id="RBEE01000026">
    <property type="protein sequence ID" value="RNL51825.1"/>
    <property type="molecule type" value="Genomic_DNA"/>
</dbReference>
<name>A0A3N0BRY0_9SPHI</name>
<keyword evidence="1" id="KW-0732">Signal</keyword>
<gene>
    <name evidence="2" type="ORF">D7004_13865</name>
</gene>
<accession>A0A3N0BRY0</accession>
<feature type="chain" id="PRO_5017972474" evidence="1">
    <location>
        <begin position="21"/>
        <end position="84"/>
    </location>
</feature>
<feature type="signal peptide" evidence="1">
    <location>
        <begin position="1"/>
        <end position="20"/>
    </location>
</feature>
<dbReference type="AlphaFoldDB" id="A0A3N0BRY0"/>
<evidence type="ECO:0000256" key="1">
    <source>
        <dbReference type="SAM" id="SignalP"/>
    </source>
</evidence>
<evidence type="ECO:0000313" key="3">
    <source>
        <dbReference type="Proteomes" id="UP000274046"/>
    </source>
</evidence>
<sequence length="84" mass="9366">MRNLRLLSILFLGLALNACGQNKPTDKETLSRDVKKYPQAKTAAYWKQVLSAQAYDIMVNSGTETLADARVPRVNKLQNKIVSS</sequence>
<organism evidence="2 3">
    <name type="scientific">Pedobacter jejuensis</name>
    <dbReference type="NCBI Taxonomy" id="1268550"/>
    <lineage>
        <taxon>Bacteria</taxon>
        <taxon>Pseudomonadati</taxon>
        <taxon>Bacteroidota</taxon>
        <taxon>Sphingobacteriia</taxon>
        <taxon>Sphingobacteriales</taxon>
        <taxon>Sphingobacteriaceae</taxon>
        <taxon>Pedobacter</taxon>
    </lineage>
</organism>
<evidence type="ECO:0000313" key="2">
    <source>
        <dbReference type="EMBL" id="RNL51825.1"/>
    </source>
</evidence>